<accession>A0A5A9PXQ8</accession>
<dbReference type="EMBL" id="SOYY01000001">
    <property type="protein sequence ID" value="KAA0724917.1"/>
    <property type="molecule type" value="Genomic_DNA"/>
</dbReference>
<sequence>MLMKELAGHLEPCVSRGNAAAPRVTLVRPRGFGAQEVYVWERDREMCFNGEYIRSVTRGVVVWLRAREDLTTGTRVQLEYLPDPILHDSGSLLFATLWDPDGKEMGFRLPATAVPQKEEELSRLIFGTQHGIQSLSHLRRQFGQNSTRCIQLVPPFRDNLGVEDDGDDEGPSRSRYFMCLQAEVAVFMLSTQLQEKPRAPEWRRKKKGRECFERFGMSLQHQSFWIEIMKRERGPERDSGSLIISPRPDEFSTAHTHQRPSSTGASAPVVFTRSRQTDRLDSERVVSLQLQAFDAGLTLMAQHFQSGYGFQAAGAWRGCMSIFNPEPDVVDSGCEVGPLVLHAIADKE</sequence>
<organism evidence="2 3">
    <name type="scientific">Triplophysa tibetana</name>
    <dbReference type="NCBI Taxonomy" id="1572043"/>
    <lineage>
        <taxon>Eukaryota</taxon>
        <taxon>Metazoa</taxon>
        <taxon>Chordata</taxon>
        <taxon>Craniata</taxon>
        <taxon>Vertebrata</taxon>
        <taxon>Euteleostomi</taxon>
        <taxon>Actinopterygii</taxon>
        <taxon>Neopterygii</taxon>
        <taxon>Teleostei</taxon>
        <taxon>Ostariophysi</taxon>
        <taxon>Cypriniformes</taxon>
        <taxon>Nemacheilidae</taxon>
        <taxon>Triplophysa</taxon>
    </lineage>
</organism>
<feature type="compositionally biased region" description="Polar residues" evidence="1">
    <location>
        <begin position="253"/>
        <end position="265"/>
    </location>
</feature>
<protein>
    <submittedName>
        <fullName evidence="2">Uncharacterized protein</fullName>
    </submittedName>
</protein>
<evidence type="ECO:0000256" key="1">
    <source>
        <dbReference type="SAM" id="MobiDB-lite"/>
    </source>
</evidence>
<evidence type="ECO:0000313" key="2">
    <source>
        <dbReference type="EMBL" id="KAA0724917.1"/>
    </source>
</evidence>
<dbReference type="AlphaFoldDB" id="A0A5A9PXQ8"/>
<reference evidence="2 3" key="1">
    <citation type="journal article" date="2019" name="Mol. Ecol. Resour.">
        <title>Chromosome-level genome assembly of Triplophysa tibetana, a fish adapted to the harsh high-altitude environment of the Tibetan Plateau.</title>
        <authorList>
            <person name="Yang X."/>
            <person name="Liu H."/>
            <person name="Ma Z."/>
            <person name="Zou Y."/>
            <person name="Zou M."/>
            <person name="Mao Y."/>
            <person name="Li X."/>
            <person name="Wang H."/>
            <person name="Chen T."/>
            <person name="Wang W."/>
            <person name="Yang R."/>
        </authorList>
    </citation>
    <scope>NUCLEOTIDE SEQUENCE [LARGE SCALE GENOMIC DNA]</scope>
    <source>
        <strain evidence="2">TTIB1903HZAU</strain>
        <tissue evidence="2">Muscle</tissue>
    </source>
</reference>
<gene>
    <name evidence="2" type="ORF">E1301_Tti014801</name>
</gene>
<dbReference type="Proteomes" id="UP000324632">
    <property type="component" value="Chromosome 1"/>
</dbReference>
<proteinExistence type="predicted"/>
<evidence type="ECO:0000313" key="3">
    <source>
        <dbReference type="Proteomes" id="UP000324632"/>
    </source>
</evidence>
<keyword evidence="3" id="KW-1185">Reference proteome</keyword>
<feature type="region of interest" description="Disordered" evidence="1">
    <location>
        <begin position="236"/>
        <end position="267"/>
    </location>
</feature>
<comment type="caution">
    <text evidence="2">The sequence shown here is derived from an EMBL/GenBank/DDBJ whole genome shotgun (WGS) entry which is preliminary data.</text>
</comment>
<name>A0A5A9PXQ8_9TELE</name>